<gene>
    <name evidence="8" type="ORF">BCR32DRAFT_153245</name>
</gene>
<dbReference type="InterPro" id="IPR050409">
    <property type="entry name" value="E3_ubiq-protein_ligase"/>
</dbReference>
<dbReference type="EMBL" id="MCFG01000079">
    <property type="protein sequence ID" value="ORX83123.1"/>
    <property type="molecule type" value="Genomic_DNA"/>
</dbReference>
<dbReference type="InterPro" id="IPR000569">
    <property type="entry name" value="HECT_dom"/>
</dbReference>
<evidence type="ECO:0000259" key="7">
    <source>
        <dbReference type="PROSITE" id="PS50237"/>
    </source>
</evidence>
<evidence type="ECO:0000256" key="1">
    <source>
        <dbReference type="ARBA" id="ARBA00000885"/>
    </source>
</evidence>
<dbReference type="FunFam" id="3.90.1750.10:FF:000079">
    <property type="entry name" value="E3 ubiquitin-protein ligase"/>
    <property type="match status" value="1"/>
</dbReference>
<dbReference type="OrthoDB" id="8068875at2759"/>
<proteinExistence type="predicted"/>
<keyword evidence="9" id="KW-1185">Reference proteome</keyword>
<dbReference type="Gene3D" id="3.90.1750.10">
    <property type="entry name" value="Hect, E3 ligase catalytic domains"/>
    <property type="match status" value="1"/>
</dbReference>
<evidence type="ECO:0000256" key="3">
    <source>
        <dbReference type="ARBA" id="ARBA00012485"/>
    </source>
</evidence>
<reference evidence="8 9" key="2">
    <citation type="submission" date="2016-08" db="EMBL/GenBank/DDBJ databases">
        <title>Pervasive Adenine N6-methylation of Active Genes in Fungi.</title>
        <authorList>
            <consortium name="DOE Joint Genome Institute"/>
            <person name="Mondo S.J."/>
            <person name="Dannebaum R.O."/>
            <person name="Kuo R.C."/>
            <person name="Labutti K."/>
            <person name="Haridas S."/>
            <person name="Kuo A."/>
            <person name="Salamov A."/>
            <person name="Ahrendt S.R."/>
            <person name="Lipzen A."/>
            <person name="Sullivan W."/>
            <person name="Andreopoulos W.B."/>
            <person name="Clum A."/>
            <person name="Lindquist E."/>
            <person name="Daum C."/>
            <person name="Ramamoorthy G.K."/>
            <person name="Gryganskyi A."/>
            <person name="Culley D."/>
            <person name="Magnuson J.K."/>
            <person name="James T.Y."/>
            <person name="O'Malley M.A."/>
            <person name="Stajich J.E."/>
            <person name="Spatafora J.W."/>
            <person name="Visel A."/>
            <person name="Grigoriev I.V."/>
        </authorList>
    </citation>
    <scope>NUCLEOTIDE SEQUENCE [LARGE SCALE GENOMIC DNA]</scope>
    <source>
        <strain evidence="8 9">S4</strain>
    </source>
</reference>
<dbReference type="GO" id="GO:0006511">
    <property type="term" value="P:ubiquitin-dependent protein catabolic process"/>
    <property type="evidence" value="ECO:0007669"/>
    <property type="project" value="TreeGrafter"/>
</dbReference>
<dbReference type="PROSITE" id="PS50237">
    <property type="entry name" value="HECT"/>
    <property type="match status" value="1"/>
</dbReference>
<sequence>MHKSAKELKKKIKIKYIGENGLDAGGLLRDFFYQISKEIVNPNYLFFKYTNDKSYELNINPISGLNEPNHLKYFKFIGRIMGLALLHNQFLSVNFSYIFYKKLLSRNLSFKDLIFLDPELYKNLNWLKYI</sequence>
<dbReference type="PANTHER" id="PTHR11254:SF440">
    <property type="entry name" value="E3 UBIQUITIN-PROTEIN LIGASE NEDD-4"/>
    <property type="match status" value="1"/>
</dbReference>
<dbReference type="GO" id="GO:0061630">
    <property type="term" value="F:ubiquitin protein ligase activity"/>
    <property type="evidence" value="ECO:0007669"/>
    <property type="project" value="UniProtKB-EC"/>
</dbReference>
<protein>
    <recommendedName>
        <fullName evidence="3">HECT-type E3 ubiquitin transferase</fullName>
        <ecNumber evidence="3">2.3.2.26</ecNumber>
    </recommendedName>
</protein>
<dbReference type="GO" id="GO:0005737">
    <property type="term" value="C:cytoplasm"/>
    <property type="evidence" value="ECO:0007669"/>
    <property type="project" value="UniProtKB-ARBA"/>
</dbReference>
<dbReference type="SUPFAM" id="SSF56204">
    <property type="entry name" value="Hect, E3 ligase catalytic domain"/>
    <property type="match status" value="1"/>
</dbReference>
<reference evidence="8 9" key="1">
    <citation type="submission" date="2016-08" db="EMBL/GenBank/DDBJ databases">
        <title>A Parts List for Fungal Cellulosomes Revealed by Comparative Genomics.</title>
        <authorList>
            <consortium name="DOE Joint Genome Institute"/>
            <person name="Haitjema C.H."/>
            <person name="Gilmore S.P."/>
            <person name="Henske J.K."/>
            <person name="Solomon K.V."/>
            <person name="De Groot R."/>
            <person name="Kuo A."/>
            <person name="Mondo S.J."/>
            <person name="Salamov A.A."/>
            <person name="Labutti K."/>
            <person name="Zhao Z."/>
            <person name="Chiniquy J."/>
            <person name="Barry K."/>
            <person name="Brewer H.M."/>
            <person name="Purvine S.O."/>
            <person name="Wright A.T."/>
            <person name="Boxma B."/>
            <person name="Van Alen T."/>
            <person name="Hackstein J.H."/>
            <person name="Baker S.E."/>
            <person name="Grigoriev I.V."/>
            <person name="O'Malley M.A."/>
        </authorList>
    </citation>
    <scope>NUCLEOTIDE SEQUENCE [LARGE SCALE GENOMIC DNA]</scope>
    <source>
        <strain evidence="8 9">S4</strain>
    </source>
</reference>
<dbReference type="AlphaFoldDB" id="A0A1Y1XBM7"/>
<comment type="caution">
    <text evidence="6">Lacks conserved residue(s) required for the propagation of feature annotation.</text>
</comment>
<comment type="catalytic activity">
    <reaction evidence="1">
        <text>S-ubiquitinyl-[E2 ubiquitin-conjugating enzyme]-L-cysteine + [acceptor protein]-L-lysine = [E2 ubiquitin-conjugating enzyme]-L-cysteine + N(6)-ubiquitinyl-[acceptor protein]-L-lysine.</text>
        <dbReference type="EC" id="2.3.2.26"/>
    </reaction>
</comment>
<dbReference type="Pfam" id="PF00632">
    <property type="entry name" value="HECT"/>
    <property type="match status" value="1"/>
</dbReference>
<dbReference type="Proteomes" id="UP000193944">
    <property type="component" value="Unassembled WGS sequence"/>
</dbReference>
<feature type="domain" description="HECT" evidence="7">
    <location>
        <begin position="4"/>
        <end position="130"/>
    </location>
</feature>
<dbReference type="EC" id="2.3.2.26" evidence="3"/>
<evidence type="ECO:0000256" key="2">
    <source>
        <dbReference type="ARBA" id="ARBA00004906"/>
    </source>
</evidence>
<dbReference type="InterPro" id="IPR035983">
    <property type="entry name" value="Hect_E3_ubiquitin_ligase"/>
</dbReference>
<organism evidence="8 9">
    <name type="scientific">Anaeromyces robustus</name>
    <dbReference type="NCBI Taxonomy" id="1754192"/>
    <lineage>
        <taxon>Eukaryota</taxon>
        <taxon>Fungi</taxon>
        <taxon>Fungi incertae sedis</taxon>
        <taxon>Chytridiomycota</taxon>
        <taxon>Chytridiomycota incertae sedis</taxon>
        <taxon>Neocallimastigomycetes</taxon>
        <taxon>Neocallimastigales</taxon>
        <taxon>Neocallimastigaceae</taxon>
        <taxon>Anaeromyces</taxon>
    </lineage>
</organism>
<evidence type="ECO:0000313" key="9">
    <source>
        <dbReference type="Proteomes" id="UP000193944"/>
    </source>
</evidence>
<evidence type="ECO:0000256" key="6">
    <source>
        <dbReference type="PROSITE-ProRule" id="PRU00104"/>
    </source>
</evidence>
<dbReference type="PANTHER" id="PTHR11254">
    <property type="entry name" value="HECT DOMAIN UBIQUITIN-PROTEIN LIGASE"/>
    <property type="match status" value="1"/>
</dbReference>
<keyword evidence="5 6" id="KW-0833">Ubl conjugation pathway</keyword>
<evidence type="ECO:0000256" key="4">
    <source>
        <dbReference type="ARBA" id="ARBA00022679"/>
    </source>
</evidence>
<keyword evidence="4" id="KW-0808">Transferase</keyword>
<dbReference type="GO" id="GO:0016567">
    <property type="term" value="P:protein ubiquitination"/>
    <property type="evidence" value="ECO:0007669"/>
    <property type="project" value="TreeGrafter"/>
</dbReference>
<name>A0A1Y1XBM7_9FUNG</name>
<evidence type="ECO:0000256" key="5">
    <source>
        <dbReference type="ARBA" id="ARBA00022786"/>
    </source>
</evidence>
<accession>A0A1Y1XBM7</accession>
<comment type="pathway">
    <text evidence="2">Protein modification; protein ubiquitination.</text>
</comment>
<comment type="caution">
    <text evidence="8">The sequence shown here is derived from an EMBL/GenBank/DDBJ whole genome shotgun (WGS) entry which is preliminary data.</text>
</comment>
<evidence type="ECO:0000313" key="8">
    <source>
        <dbReference type="EMBL" id="ORX83123.1"/>
    </source>
</evidence>
<dbReference type="STRING" id="1754192.A0A1Y1XBM7"/>